<keyword evidence="1" id="KW-0732">Signal</keyword>
<feature type="signal peptide" evidence="1">
    <location>
        <begin position="1"/>
        <end position="20"/>
    </location>
</feature>
<proteinExistence type="predicted"/>
<evidence type="ECO:0000313" key="2">
    <source>
        <dbReference type="EMBL" id="XBO49981.1"/>
    </source>
</evidence>
<gene>
    <name evidence="2" type="ORF">ABEG20_10260</name>
</gene>
<dbReference type="Gene3D" id="3.90.420.10">
    <property type="entry name" value="Oxidoreductase, molybdopterin-binding domain"/>
    <property type="match status" value="1"/>
</dbReference>
<name>A0AAU7KB66_9SPHI</name>
<feature type="chain" id="PRO_5043425608" evidence="1">
    <location>
        <begin position="21"/>
        <end position="168"/>
    </location>
</feature>
<dbReference type="InterPro" id="IPR036374">
    <property type="entry name" value="OxRdtase_Mopterin-bd_sf"/>
</dbReference>
<protein>
    <submittedName>
        <fullName evidence="2">Molybdopterin-binding protein</fullName>
    </submittedName>
</protein>
<evidence type="ECO:0000256" key="1">
    <source>
        <dbReference type="SAM" id="SignalP"/>
    </source>
</evidence>
<reference evidence="2" key="1">
    <citation type="submission" date="2024-05" db="EMBL/GenBank/DDBJ databases">
        <authorList>
            <person name="Kim S."/>
            <person name="Heo J."/>
            <person name="Choi H."/>
            <person name="Choi Y."/>
            <person name="Kwon S.-W."/>
            <person name="Kim Y."/>
        </authorList>
    </citation>
    <scope>NUCLEOTIDE SEQUENCE</scope>
    <source>
        <strain evidence="2">KACC 23697</strain>
    </source>
</reference>
<organism evidence="2">
    <name type="scientific">Pedobacter sp. KACC 23697</name>
    <dbReference type="NCBI Taxonomy" id="3149230"/>
    <lineage>
        <taxon>Bacteria</taxon>
        <taxon>Pseudomonadati</taxon>
        <taxon>Bacteroidota</taxon>
        <taxon>Sphingobacteriia</taxon>
        <taxon>Sphingobacteriales</taxon>
        <taxon>Sphingobacteriaceae</taxon>
        <taxon>Pedobacter</taxon>
    </lineage>
</organism>
<dbReference type="EMBL" id="CP157485">
    <property type="protein sequence ID" value="XBO49981.1"/>
    <property type="molecule type" value="Genomic_DNA"/>
</dbReference>
<dbReference type="AlphaFoldDB" id="A0AAU7KB66"/>
<dbReference type="RefSeq" id="WP_406827281.1">
    <property type="nucleotide sequence ID" value="NZ_CP157485.1"/>
</dbReference>
<sequence length="168" mass="18700">MHNIKYLIIPLLFLNFAVNAQESKQFVIEGKIKAPLTVTLNNLSAYKSVNLDSMTIFNHLMQRKGSIKNIKGVLLKDILAKVEIDAASPKTLSEYYLVFTATDNYKVVYSWNEIFNSPIGNQLMILTGYDTDPNKAGKGNIAVITPGDFATGRRFVKGLSKISILQVN</sequence>
<dbReference type="SUPFAM" id="SSF56524">
    <property type="entry name" value="Oxidoreductase molybdopterin-binding domain"/>
    <property type="match status" value="1"/>
</dbReference>
<accession>A0AAU7KB66</accession>